<keyword evidence="2" id="KW-0472">Membrane</keyword>
<accession>A0A517QT22</accession>
<feature type="transmembrane region" description="Helical" evidence="2">
    <location>
        <begin position="99"/>
        <end position="123"/>
    </location>
</feature>
<dbReference type="Proteomes" id="UP000315724">
    <property type="component" value="Chromosome"/>
</dbReference>
<dbReference type="KEGG" id="tpol:Mal48_40620"/>
<evidence type="ECO:0000313" key="5">
    <source>
        <dbReference type="Proteomes" id="UP000315724"/>
    </source>
</evidence>
<feature type="transmembrane region" description="Helical" evidence="2">
    <location>
        <begin position="35"/>
        <end position="54"/>
    </location>
</feature>
<dbReference type="EMBL" id="CP036267">
    <property type="protein sequence ID" value="QDT34790.1"/>
    <property type="molecule type" value="Genomic_DNA"/>
</dbReference>
<dbReference type="PANTHER" id="PTHR30487">
    <property type="entry name" value="TYPE 4 PREPILIN-LIKE PROTEINS LEADER PEPTIDE-PROCESSING ENZYME"/>
    <property type="match status" value="1"/>
</dbReference>
<comment type="similarity">
    <text evidence="1">Belongs to the peptidase A24 family.</text>
</comment>
<reference evidence="4 5" key="1">
    <citation type="submission" date="2019-02" db="EMBL/GenBank/DDBJ databases">
        <title>Deep-cultivation of Planctomycetes and their phenomic and genomic characterization uncovers novel biology.</title>
        <authorList>
            <person name="Wiegand S."/>
            <person name="Jogler M."/>
            <person name="Boedeker C."/>
            <person name="Pinto D."/>
            <person name="Vollmers J."/>
            <person name="Rivas-Marin E."/>
            <person name="Kohn T."/>
            <person name="Peeters S.H."/>
            <person name="Heuer A."/>
            <person name="Rast P."/>
            <person name="Oberbeckmann S."/>
            <person name="Bunk B."/>
            <person name="Jeske O."/>
            <person name="Meyerdierks A."/>
            <person name="Storesund J.E."/>
            <person name="Kallscheuer N."/>
            <person name="Luecker S."/>
            <person name="Lage O.M."/>
            <person name="Pohl T."/>
            <person name="Merkel B.J."/>
            <person name="Hornburger P."/>
            <person name="Mueller R.-W."/>
            <person name="Bruemmer F."/>
            <person name="Labrenz M."/>
            <person name="Spormann A.M."/>
            <person name="Op den Camp H."/>
            <person name="Overmann J."/>
            <person name="Amann R."/>
            <person name="Jetten M.S.M."/>
            <person name="Mascher T."/>
            <person name="Medema M.H."/>
            <person name="Devos D.P."/>
            <person name="Kaster A.-K."/>
            <person name="Ovreas L."/>
            <person name="Rohde M."/>
            <person name="Galperin M.Y."/>
            <person name="Jogler C."/>
        </authorList>
    </citation>
    <scope>NUCLEOTIDE SEQUENCE [LARGE SCALE GENOMIC DNA]</scope>
    <source>
        <strain evidence="4 5">Mal48</strain>
    </source>
</reference>
<name>A0A517QT22_9PLAN</name>
<dbReference type="Pfam" id="PF01478">
    <property type="entry name" value="Peptidase_A24"/>
    <property type="match status" value="1"/>
</dbReference>
<evidence type="ECO:0000313" key="4">
    <source>
        <dbReference type="EMBL" id="QDT34790.1"/>
    </source>
</evidence>
<keyword evidence="2" id="KW-0812">Transmembrane</keyword>
<feature type="transmembrane region" description="Helical" evidence="2">
    <location>
        <begin position="61"/>
        <end position="79"/>
    </location>
</feature>
<evidence type="ECO:0000256" key="1">
    <source>
        <dbReference type="ARBA" id="ARBA00005801"/>
    </source>
</evidence>
<dbReference type="AlphaFoldDB" id="A0A517QT22"/>
<dbReference type="Gene3D" id="1.20.120.1220">
    <property type="match status" value="1"/>
</dbReference>
<sequence>MSPSAIIVVVAVSLFTVAAMVWDVRFKKIPNKLTIPMFFAGWVFQIGMSLMYGWHHLGSAVLGFMVGFGILFVLWFIGGGGGGDVKLMGALSVWLGFKLTLWVMLTSTVIVLLLTIGVIVWSLTSRGLKSTKKQYLGTGKTPAGKKPVKETADDKLKRRVMTYAGPVGLATWLVLAWNYPQLNPEVGADEKAPQDVISQPVETVE</sequence>
<evidence type="ECO:0000256" key="2">
    <source>
        <dbReference type="SAM" id="Phobius"/>
    </source>
</evidence>
<keyword evidence="2" id="KW-1133">Transmembrane helix</keyword>
<protein>
    <submittedName>
        <fullName evidence="4">Type IV leader peptidase family protein</fullName>
    </submittedName>
</protein>
<evidence type="ECO:0000259" key="3">
    <source>
        <dbReference type="Pfam" id="PF01478"/>
    </source>
</evidence>
<dbReference type="GO" id="GO:0006465">
    <property type="term" value="P:signal peptide processing"/>
    <property type="evidence" value="ECO:0007669"/>
    <property type="project" value="TreeGrafter"/>
</dbReference>
<organism evidence="4 5">
    <name type="scientific">Thalassoglobus polymorphus</name>
    <dbReference type="NCBI Taxonomy" id="2527994"/>
    <lineage>
        <taxon>Bacteria</taxon>
        <taxon>Pseudomonadati</taxon>
        <taxon>Planctomycetota</taxon>
        <taxon>Planctomycetia</taxon>
        <taxon>Planctomycetales</taxon>
        <taxon>Planctomycetaceae</taxon>
        <taxon>Thalassoglobus</taxon>
    </lineage>
</organism>
<dbReference type="PANTHER" id="PTHR30487:SF0">
    <property type="entry name" value="PREPILIN LEADER PEPTIDASE_N-METHYLTRANSFERASE-RELATED"/>
    <property type="match status" value="1"/>
</dbReference>
<dbReference type="InterPro" id="IPR050882">
    <property type="entry name" value="Prepilin_peptidase/N-MTase"/>
</dbReference>
<dbReference type="GO" id="GO:0004190">
    <property type="term" value="F:aspartic-type endopeptidase activity"/>
    <property type="evidence" value="ECO:0007669"/>
    <property type="project" value="InterPro"/>
</dbReference>
<proteinExistence type="inferred from homology"/>
<dbReference type="GO" id="GO:0005886">
    <property type="term" value="C:plasma membrane"/>
    <property type="evidence" value="ECO:0007669"/>
    <property type="project" value="TreeGrafter"/>
</dbReference>
<dbReference type="InterPro" id="IPR000045">
    <property type="entry name" value="Prepilin_IV_endopep_pep"/>
</dbReference>
<dbReference type="RefSeq" id="WP_145203284.1">
    <property type="nucleotide sequence ID" value="NZ_CP036267.1"/>
</dbReference>
<dbReference type="OrthoDB" id="286275at2"/>
<gene>
    <name evidence="4" type="ORF">Mal48_40620</name>
</gene>
<keyword evidence="5" id="KW-1185">Reference proteome</keyword>
<feature type="domain" description="Prepilin type IV endopeptidase peptidase" evidence="3">
    <location>
        <begin position="12"/>
        <end position="116"/>
    </location>
</feature>